<dbReference type="InterPro" id="IPR016032">
    <property type="entry name" value="Sig_transdc_resp-reg_C-effctor"/>
</dbReference>
<dbReference type="AlphaFoldDB" id="A0A5E7EZL4"/>
<dbReference type="EMBL" id="CABVHW010000024">
    <property type="protein sequence ID" value="VVO32256.1"/>
    <property type="molecule type" value="Genomic_DNA"/>
</dbReference>
<evidence type="ECO:0000259" key="4">
    <source>
        <dbReference type="PROSITE" id="PS50043"/>
    </source>
</evidence>
<proteinExistence type="predicted"/>
<dbReference type="Gene3D" id="1.10.10.10">
    <property type="entry name" value="Winged helix-like DNA-binding domain superfamily/Winged helix DNA-binding domain"/>
    <property type="match status" value="1"/>
</dbReference>
<dbReference type="SMART" id="SM00421">
    <property type="entry name" value="HTH_LUXR"/>
    <property type="match status" value="1"/>
</dbReference>
<evidence type="ECO:0000256" key="2">
    <source>
        <dbReference type="ARBA" id="ARBA00023125"/>
    </source>
</evidence>
<dbReference type="CDD" id="cd06170">
    <property type="entry name" value="LuxR_C_like"/>
    <property type="match status" value="1"/>
</dbReference>
<dbReference type="PRINTS" id="PR00038">
    <property type="entry name" value="HTHLUXR"/>
</dbReference>
<name>A0A5E7EZL4_PSEFL</name>
<accession>A0A5E7EZL4</accession>
<reference evidence="5 6" key="1">
    <citation type="submission" date="2019-09" db="EMBL/GenBank/DDBJ databases">
        <authorList>
            <person name="Chandra G."/>
            <person name="Truman W A."/>
        </authorList>
    </citation>
    <scope>NUCLEOTIDE SEQUENCE [LARGE SCALE GENOMIC DNA]</scope>
    <source>
        <strain evidence="5">PS710</strain>
    </source>
</reference>
<dbReference type="PROSITE" id="PS50043">
    <property type="entry name" value="HTH_LUXR_2"/>
    <property type="match status" value="1"/>
</dbReference>
<dbReference type="PANTHER" id="PTHR44688">
    <property type="entry name" value="DNA-BINDING TRANSCRIPTIONAL ACTIVATOR DEVR_DOSR"/>
    <property type="match status" value="1"/>
</dbReference>
<evidence type="ECO:0000313" key="5">
    <source>
        <dbReference type="EMBL" id="VVO32256.1"/>
    </source>
</evidence>
<evidence type="ECO:0000256" key="1">
    <source>
        <dbReference type="ARBA" id="ARBA00023015"/>
    </source>
</evidence>
<dbReference type="Pfam" id="PF00196">
    <property type="entry name" value="GerE"/>
    <property type="match status" value="1"/>
</dbReference>
<dbReference type="PANTHER" id="PTHR44688:SF16">
    <property type="entry name" value="DNA-BINDING TRANSCRIPTIONAL ACTIVATOR DEVR_DOSR"/>
    <property type="match status" value="1"/>
</dbReference>
<dbReference type="RefSeq" id="WP_150766981.1">
    <property type="nucleotide sequence ID" value="NZ_CABVHW010000024.1"/>
</dbReference>
<evidence type="ECO:0000313" key="6">
    <source>
        <dbReference type="Proteomes" id="UP000381093"/>
    </source>
</evidence>
<dbReference type="Proteomes" id="UP000381093">
    <property type="component" value="Unassembled WGS sequence"/>
</dbReference>
<dbReference type="GO" id="GO:0003677">
    <property type="term" value="F:DNA binding"/>
    <property type="evidence" value="ECO:0007669"/>
    <property type="project" value="UniProtKB-KW"/>
</dbReference>
<keyword evidence="1" id="KW-0805">Transcription regulation</keyword>
<dbReference type="InterPro" id="IPR000792">
    <property type="entry name" value="Tscrpt_reg_LuxR_C"/>
</dbReference>
<organism evidence="5 6">
    <name type="scientific">Pseudomonas fluorescens</name>
    <dbReference type="NCBI Taxonomy" id="294"/>
    <lineage>
        <taxon>Bacteria</taxon>
        <taxon>Pseudomonadati</taxon>
        <taxon>Pseudomonadota</taxon>
        <taxon>Gammaproteobacteria</taxon>
        <taxon>Pseudomonadales</taxon>
        <taxon>Pseudomonadaceae</taxon>
        <taxon>Pseudomonas</taxon>
    </lineage>
</organism>
<dbReference type="SUPFAM" id="SSF46894">
    <property type="entry name" value="C-terminal effector domain of the bipartite response regulators"/>
    <property type="match status" value="1"/>
</dbReference>
<dbReference type="GO" id="GO:0006355">
    <property type="term" value="P:regulation of DNA-templated transcription"/>
    <property type="evidence" value="ECO:0007669"/>
    <property type="project" value="InterPro"/>
</dbReference>
<sequence>MTKREQEVLQSLLQGKTNKQIAISLGISDFTVRDHVSSILRKVGAKSRLELFAKKIKKIPT</sequence>
<protein>
    <recommendedName>
        <fullName evidence="4">HTH luxR-type domain-containing protein</fullName>
    </recommendedName>
</protein>
<dbReference type="InterPro" id="IPR036388">
    <property type="entry name" value="WH-like_DNA-bd_sf"/>
</dbReference>
<keyword evidence="2" id="KW-0238">DNA-binding</keyword>
<evidence type="ECO:0000256" key="3">
    <source>
        <dbReference type="ARBA" id="ARBA00023163"/>
    </source>
</evidence>
<dbReference type="PROSITE" id="PS00622">
    <property type="entry name" value="HTH_LUXR_1"/>
    <property type="match status" value="1"/>
</dbReference>
<keyword evidence="3" id="KW-0804">Transcription</keyword>
<gene>
    <name evidence="5" type="ORF">PS710_05130</name>
</gene>
<feature type="domain" description="HTH luxR-type" evidence="4">
    <location>
        <begin position="1"/>
        <end position="59"/>
    </location>
</feature>